<dbReference type="RefSeq" id="WP_419189384.1">
    <property type="nucleotide sequence ID" value="NZ_CP036526.1"/>
</dbReference>
<evidence type="ECO:0000256" key="1">
    <source>
        <dbReference type="ARBA" id="ARBA00004786"/>
    </source>
</evidence>
<dbReference type="PANTHER" id="PTHR42862:SF1">
    <property type="entry name" value="DELTA-1-PYRROLINE-5-CARBOXYLATE DEHYDROGENASE 2, ISOFORM A-RELATED"/>
    <property type="match status" value="1"/>
</dbReference>
<evidence type="ECO:0000256" key="6">
    <source>
        <dbReference type="PROSITE-ProRule" id="PRU10007"/>
    </source>
</evidence>
<dbReference type="Pfam" id="PF00171">
    <property type="entry name" value="Aldedh"/>
    <property type="match status" value="1"/>
</dbReference>
<protein>
    <recommendedName>
        <fullName evidence="2">L-glutamate gamma-semialdehyde dehydrogenase</fullName>
        <ecNumber evidence="2">1.2.1.88</ecNumber>
    </recommendedName>
</protein>
<evidence type="ECO:0000256" key="2">
    <source>
        <dbReference type="ARBA" id="ARBA00012884"/>
    </source>
</evidence>
<evidence type="ECO:0000259" key="8">
    <source>
        <dbReference type="Pfam" id="PF00171"/>
    </source>
</evidence>
<dbReference type="Gene3D" id="3.40.309.10">
    <property type="entry name" value="Aldehyde Dehydrogenase, Chain A, domain 2"/>
    <property type="match status" value="1"/>
</dbReference>
<feature type="active site" evidence="6">
    <location>
        <position position="227"/>
    </location>
</feature>
<dbReference type="InterPro" id="IPR016160">
    <property type="entry name" value="Ald_DH_CS_CYS"/>
</dbReference>
<reference evidence="9 10" key="1">
    <citation type="submission" date="2019-02" db="EMBL/GenBank/DDBJ databases">
        <title>Deep-cultivation of Planctomycetes and their phenomic and genomic characterization uncovers novel biology.</title>
        <authorList>
            <person name="Wiegand S."/>
            <person name="Jogler M."/>
            <person name="Boedeker C."/>
            <person name="Pinto D."/>
            <person name="Vollmers J."/>
            <person name="Rivas-Marin E."/>
            <person name="Kohn T."/>
            <person name="Peeters S.H."/>
            <person name="Heuer A."/>
            <person name="Rast P."/>
            <person name="Oberbeckmann S."/>
            <person name="Bunk B."/>
            <person name="Jeske O."/>
            <person name="Meyerdierks A."/>
            <person name="Storesund J.E."/>
            <person name="Kallscheuer N."/>
            <person name="Luecker S."/>
            <person name="Lage O.M."/>
            <person name="Pohl T."/>
            <person name="Merkel B.J."/>
            <person name="Hornburger P."/>
            <person name="Mueller R.-W."/>
            <person name="Bruemmer F."/>
            <person name="Labrenz M."/>
            <person name="Spormann A.M."/>
            <person name="Op den Camp H."/>
            <person name="Overmann J."/>
            <person name="Amann R."/>
            <person name="Jetten M.S.M."/>
            <person name="Mascher T."/>
            <person name="Medema M.H."/>
            <person name="Devos D.P."/>
            <person name="Kaster A.-K."/>
            <person name="Ovreas L."/>
            <person name="Rohde M."/>
            <person name="Galperin M.Y."/>
            <person name="Jogler C."/>
        </authorList>
    </citation>
    <scope>NUCLEOTIDE SEQUENCE [LARGE SCALE GENOMIC DNA]</scope>
    <source>
        <strain evidence="9 10">K23_9</strain>
    </source>
</reference>
<evidence type="ECO:0000256" key="7">
    <source>
        <dbReference type="RuleBase" id="RU003345"/>
    </source>
</evidence>
<name>A0A517P1W4_9BACT</name>
<gene>
    <name evidence="9" type="primary">astD</name>
    <name evidence="9" type="ORF">K239x_53730</name>
</gene>
<evidence type="ECO:0000313" key="10">
    <source>
        <dbReference type="Proteomes" id="UP000319817"/>
    </source>
</evidence>
<feature type="domain" description="Aldehyde dehydrogenase" evidence="8">
    <location>
        <begin position="2"/>
        <end position="452"/>
    </location>
</feature>
<dbReference type="InterPro" id="IPR029510">
    <property type="entry name" value="Ald_DH_CS_GLU"/>
</dbReference>
<dbReference type="InterPro" id="IPR015590">
    <property type="entry name" value="Aldehyde_DH_dom"/>
</dbReference>
<dbReference type="GO" id="GO:0009898">
    <property type="term" value="C:cytoplasmic side of plasma membrane"/>
    <property type="evidence" value="ECO:0007669"/>
    <property type="project" value="TreeGrafter"/>
</dbReference>
<organism evidence="9 10">
    <name type="scientific">Stieleria marina</name>
    <dbReference type="NCBI Taxonomy" id="1930275"/>
    <lineage>
        <taxon>Bacteria</taxon>
        <taxon>Pseudomonadati</taxon>
        <taxon>Planctomycetota</taxon>
        <taxon>Planctomycetia</taxon>
        <taxon>Pirellulales</taxon>
        <taxon>Pirellulaceae</taxon>
        <taxon>Stieleria</taxon>
    </lineage>
</organism>
<dbReference type="InterPro" id="IPR050485">
    <property type="entry name" value="Proline_metab_enzyme"/>
</dbReference>
<comment type="catalytic activity">
    <reaction evidence="5">
        <text>L-glutamate 5-semialdehyde + NAD(+) + H2O = L-glutamate + NADH + 2 H(+)</text>
        <dbReference type="Rhea" id="RHEA:30235"/>
        <dbReference type="ChEBI" id="CHEBI:15377"/>
        <dbReference type="ChEBI" id="CHEBI:15378"/>
        <dbReference type="ChEBI" id="CHEBI:29985"/>
        <dbReference type="ChEBI" id="CHEBI:57540"/>
        <dbReference type="ChEBI" id="CHEBI:57945"/>
        <dbReference type="ChEBI" id="CHEBI:58066"/>
        <dbReference type="EC" id="1.2.1.88"/>
    </reaction>
</comment>
<dbReference type="GO" id="GO:0003842">
    <property type="term" value="F:L-glutamate gamma-semialdehyde dehydrogenase activity"/>
    <property type="evidence" value="ECO:0007669"/>
    <property type="project" value="UniProtKB-EC"/>
</dbReference>
<dbReference type="PROSITE" id="PS00687">
    <property type="entry name" value="ALDEHYDE_DEHYDR_GLU"/>
    <property type="match status" value="1"/>
</dbReference>
<comment type="similarity">
    <text evidence="7">Belongs to the aldehyde dehydrogenase family.</text>
</comment>
<keyword evidence="10" id="KW-1185">Reference proteome</keyword>
<evidence type="ECO:0000256" key="3">
    <source>
        <dbReference type="ARBA" id="ARBA00023002"/>
    </source>
</evidence>
<keyword evidence="4" id="KW-0520">NAD</keyword>
<dbReference type="AlphaFoldDB" id="A0A517P1W4"/>
<dbReference type="InterPro" id="IPR016161">
    <property type="entry name" value="Ald_DH/histidinol_DH"/>
</dbReference>
<dbReference type="PROSITE" id="PS00070">
    <property type="entry name" value="ALDEHYDE_DEHYDR_CYS"/>
    <property type="match status" value="1"/>
</dbReference>
<dbReference type="Gene3D" id="3.40.605.10">
    <property type="entry name" value="Aldehyde Dehydrogenase, Chain A, domain 1"/>
    <property type="match status" value="1"/>
</dbReference>
<dbReference type="EMBL" id="CP036526">
    <property type="protein sequence ID" value="QDT13355.1"/>
    <property type="molecule type" value="Genomic_DNA"/>
</dbReference>
<dbReference type="Proteomes" id="UP000319817">
    <property type="component" value="Chromosome"/>
</dbReference>
<accession>A0A517P1W4</accession>
<dbReference type="GO" id="GO:0010133">
    <property type="term" value="P:L-proline catabolic process to L-glutamate"/>
    <property type="evidence" value="ECO:0007669"/>
    <property type="project" value="TreeGrafter"/>
</dbReference>
<comment type="pathway">
    <text evidence="1">Amino-acid degradation; L-proline degradation into L-glutamate; L-glutamate from L-proline: step 2/2.</text>
</comment>
<dbReference type="InterPro" id="IPR016163">
    <property type="entry name" value="Ald_DH_C"/>
</dbReference>
<evidence type="ECO:0000313" key="9">
    <source>
        <dbReference type="EMBL" id="QDT13355.1"/>
    </source>
</evidence>
<keyword evidence="3 7" id="KW-0560">Oxidoreductase</keyword>
<sequence>MKTISPIDDSIVWKGSETDAADVPQIMQRADQAGRLWRRVGVERRIEIVQKYASYLTDNRDEITQLIVHEVGKLSWDAAGEVSASIAKAAVSIEAMQQRRFGAVVDQGPPRRTIRYQPLGVAVVLGPFNFPLHLPGGQVIPALLSGNAVVMKPSEQATAVGFWMANAWQAAGLPEDVFNLIIGRVEPATAAIDSPFTKGVFLTGGQAAGQAIHRQLAGRYDVLLALELGGNNPIVVMGDVEAKATSMTVSFSAFISAGQRCTCARRAYFVAGKETDDQISELVSRTESLRVGLPGDQPPAEIGPVISAEAAHSLRETYDQLIRLGCKSLVPWKDDPRRKNLVHPMILDASEVPESAMSQLVALEWFGPLLVIHRVETFDDALEAAAATPYGLSAALLGGDQNRFDRFVNEVGAGVVNWNRATTGAAGTLPFGGLGQSGNHRPAGFHAIDFCSDPVASIESATIDESDPWSMAQ</sequence>
<dbReference type="InterPro" id="IPR016162">
    <property type="entry name" value="Ald_DH_N"/>
</dbReference>
<dbReference type="PANTHER" id="PTHR42862">
    <property type="entry name" value="DELTA-1-PYRROLINE-5-CARBOXYLATE DEHYDROGENASE 1, ISOFORM A-RELATED"/>
    <property type="match status" value="1"/>
</dbReference>
<evidence type="ECO:0000256" key="4">
    <source>
        <dbReference type="ARBA" id="ARBA00023027"/>
    </source>
</evidence>
<dbReference type="SUPFAM" id="SSF53720">
    <property type="entry name" value="ALDH-like"/>
    <property type="match status" value="1"/>
</dbReference>
<proteinExistence type="inferred from homology"/>
<evidence type="ECO:0000256" key="5">
    <source>
        <dbReference type="ARBA" id="ARBA00048142"/>
    </source>
</evidence>
<dbReference type="EC" id="1.2.1.88" evidence="2"/>